<accession>A0A328VIK4</accession>
<protein>
    <submittedName>
        <fullName evidence="1">Uncharacterized protein</fullName>
    </submittedName>
</protein>
<evidence type="ECO:0000313" key="1">
    <source>
        <dbReference type="EMBL" id="RAQ94115.1"/>
    </source>
</evidence>
<comment type="caution">
    <text evidence="1">The sequence shown here is derived from an EMBL/GenBank/DDBJ whole genome shotgun (WGS) entry which is preliminary data.</text>
</comment>
<organism evidence="1 2">
    <name type="scientific">Thermogemmatispora tikiterensis</name>
    <dbReference type="NCBI Taxonomy" id="1825093"/>
    <lineage>
        <taxon>Bacteria</taxon>
        <taxon>Bacillati</taxon>
        <taxon>Chloroflexota</taxon>
        <taxon>Ktedonobacteria</taxon>
        <taxon>Thermogemmatisporales</taxon>
        <taxon>Thermogemmatisporaceae</taxon>
        <taxon>Thermogemmatispora</taxon>
    </lineage>
</organism>
<dbReference type="EMBL" id="MCIF01000002">
    <property type="protein sequence ID" value="RAQ94115.1"/>
    <property type="molecule type" value="Genomic_DNA"/>
</dbReference>
<sequence>MIFGSKGLHVGKIRWGGCWKRQRLGRFTHLSVKLFQAGWNGELQEPSWLTPLDQEAMSDILGQNTESSSLSLPAAFSADEGEFPFEP</sequence>
<proteinExistence type="predicted"/>
<dbReference type="Proteomes" id="UP000248706">
    <property type="component" value="Unassembled WGS sequence"/>
</dbReference>
<keyword evidence="2" id="KW-1185">Reference proteome</keyword>
<gene>
    <name evidence="1" type="ORF">A4R35_01130</name>
</gene>
<dbReference type="AlphaFoldDB" id="A0A328VIK4"/>
<reference evidence="1 2" key="1">
    <citation type="submission" date="2016-08" db="EMBL/GenBank/DDBJ databases">
        <title>Analysis of Carbohydrate Active Enzymes in Thermogemmatispora T81 Reveals Carbohydrate Degradation Ability.</title>
        <authorList>
            <person name="Tomazini A."/>
            <person name="Lal S."/>
            <person name="Stott M."/>
            <person name="Henrissat B."/>
            <person name="Polikarpov I."/>
            <person name="Sparling R."/>
            <person name="Levin D.B."/>
        </authorList>
    </citation>
    <scope>NUCLEOTIDE SEQUENCE [LARGE SCALE GENOMIC DNA]</scope>
    <source>
        <strain evidence="1 2">T81</strain>
    </source>
</reference>
<name>A0A328VIK4_9CHLR</name>
<evidence type="ECO:0000313" key="2">
    <source>
        <dbReference type="Proteomes" id="UP000248706"/>
    </source>
</evidence>